<evidence type="ECO:0000313" key="3">
    <source>
        <dbReference type="EMBL" id="SES30273.1"/>
    </source>
</evidence>
<dbReference type="RefSeq" id="WP_089961293.1">
    <property type="nucleotide sequence ID" value="NZ_FOFR01000031.1"/>
</dbReference>
<dbReference type="PRINTS" id="PR00359">
    <property type="entry name" value="BP450"/>
</dbReference>
<dbReference type="InterPro" id="IPR036396">
    <property type="entry name" value="Cyt_P450_sf"/>
</dbReference>
<evidence type="ECO:0000256" key="1">
    <source>
        <dbReference type="ARBA" id="ARBA00010617"/>
    </source>
</evidence>
<keyword evidence="2" id="KW-0503">Monooxygenase</keyword>
<dbReference type="InterPro" id="IPR017972">
    <property type="entry name" value="Cyt_P450_CS"/>
</dbReference>
<comment type="similarity">
    <text evidence="1 2">Belongs to the cytochrome P450 family.</text>
</comment>
<proteinExistence type="inferred from homology"/>
<dbReference type="PROSITE" id="PS00086">
    <property type="entry name" value="CYTOCHROME_P450"/>
    <property type="match status" value="1"/>
</dbReference>
<dbReference type="Proteomes" id="UP000199352">
    <property type="component" value="Unassembled WGS sequence"/>
</dbReference>
<keyword evidence="2" id="KW-0479">Metal-binding</keyword>
<dbReference type="InterPro" id="IPR001128">
    <property type="entry name" value="Cyt_P450"/>
</dbReference>
<dbReference type="SUPFAM" id="SSF48264">
    <property type="entry name" value="Cytochrome P450"/>
    <property type="match status" value="1"/>
</dbReference>
<organism evidence="3 4">
    <name type="scientific">Lentzea xinjiangensis</name>
    <dbReference type="NCBI Taxonomy" id="402600"/>
    <lineage>
        <taxon>Bacteria</taxon>
        <taxon>Bacillati</taxon>
        <taxon>Actinomycetota</taxon>
        <taxon>Actinomycetes</taxon>
        <taxon>Pseudonocardiales</taxon>
        <taxon>Pseudonocardiaceae</taxon>
        <taxon>Lentzea</taxon>
    </lineage>
</organism>
<dbReference type="GO" id="GO:0016705">
    <property type="term" value="F:oxidoreductase activity, acting on paired donors, with incorporation or reduction of molecular oxygen"/>
    <property type="evidence" value="ECO:0007669"/>
    <property type="project" value="InterPro"/>
</dbReference>
<dbReference type="Pfam" id="PF00067">
    <property type="entry name" value="p450"/>
    <property type="match status" value="1"/>
</dbReference>
<dbReference type="Gene3D" id="1.10.630.10">
    <property type="entry name" value="Cytochrome P450"/>
    <property type="match status" value="1"/>
</dbReference>
<keyword evidence="4" id="KW-1185">Reference proteome</keyword>
<keyword evidence="2" id="KW-0560">Oxidoreductase</keyword>
<keyword evidence="2" id="KW-0349">Heme</keyword>
<dbReference type="STRING" id="402600.SAMN05216188_13161"/>
<dbReference type="GO" id="GO:0005506">
    <property type="term" value="F:iron ion binding"/>
    <property type="evidence" value="ECO:0007669"/>
    <property type="project" value="InterPro"/>
</dbReference>
<name>A0A1H9W9X2_9PSEU</name>
<evidence type="ECO:0000313" key="4">
    <source>
        <dbReference type="Proteomes" id="UP000199352"/>
    </source>
</evidence>
<protein>
    <submittedName>
        <fullName evidence="3">Cytochrome P450</fullName>
    </submittedName>
</protein>
<accession>A0A1H9W9X2</accession>
<dbReference type="AlphaFoldDB" id="A0A1H9W9X2"/>
<dbReference type="OrthoDB" id="3209493at2"/>
<gene>
    <name evidence="3" type="ORF">SAMN05216188_13161</name>
</gene>
<dbReference type="GO" id="GO:0004497">
    <property type="term" value="F:monooxygenase activity"/>
    <property type="evidence" value="ECO:0007669"/>
    <property type="project" value="UniProtKB-KW"/>
</dbReference>
<dbReference type="PANTHER" id="PTHR46696">
    <property type="entry name" value="P450, PUTATIVE (EUROFUNG)-RELATED"/>
    <property type="match status" value="1"/>
</dbReference>
<evidence type="ECO:0000256" key="2">
    <source>
        <dbReference type="RuleBase" id="RU000461"/>
    </source>
</evidence>
<sequence>MSLSHDNHADSTSWHDLGDEIAPFDHQDPQLADTLHERLADLRERCPVAHSTAHDGFWLLTRQDDVTAVAKDGATFSASVRGLGAAALFPGSENTVAPLFESDPPVHTRWRKVLQPFFTLSAVQAHEPFIRQLTDQVIGALAPRGQCDVVSDLAALIPTVVIGEVMGVPRQRHHELAQLGLGLMAPTSEQHGREAATGLVDFLRREIAERRGRVAYDSDPLTAVVHAVVDDRRATDDELLKHAFIMFSAGFTTTVDTISNLMLLLAQDPATRQRVIDQPELVTELIEETVRHEPPIVATARTVLVPTTLRGVDLDVGDRLMLAWASACRDEQYVTEPAQFRLDRPRQGRDPGWGAGVHRCMGTRLARLQLRIVVEKVLAAIPEFAVAPDTTPQRTTGVLRGVRHLRLIWPV</sequence>
<dbReference type="PANTHER" id="PTHR46696:SF6">
    <property type="entry name" value="P450, PUTATIVE (EUROFUNG)-RELATED"/>
    <property type="match status" value="1"/>
</dbReference>
<dbReference type="InterPro" id="IPR002397">
    <property type="entry name" value="Cyt_P450_B"/>
</dbReference>
<keyword evidence="2" id="KW-0408">Iron</keyword>
<dbReference type="GO" id="GO:0020037">
    <property type="term" value="F:heme binding"/>
    <property type="evidence" value="ECO:0007669"/>
    <property type="project" value="InterPro"/>
</dbReference>
<dbReference type="EMBL" id="FOFR01000031">
    <property type="protein sequence ID" value="SES30273.1"/>
    <property type="molecule type" value="Genomic_DNA"/>
</dbReference>
<reference evidence="4" key="1">
    <citation type="submission" date="2016-10" db="EMBL/GenBank/DDBJ databases">
        <authorList>
            <person name="Varghese N."/>
            <person name="Submissions S."/>
        </authorList>
    </citation>
    <scope>NUCLEOTIDE SEQUENCE [LARGE SCALE GENOMIC DNA]</scope>
    <source>
        <strain evidence="4">CGMCC 4.3525</strain>
    </source>
</reference>